<dbReference type="GO" id="GO:0045505">
    <property type="term" value="F:dynein intermediate chain binding"/>
    <property type="evidence" value="ECO:0007669"/>
    <property type="project" value="InterPro"/>
</dbReference>
<dbReference type="Pfam" id="PF17852">
    <property type="entry name" value="Dynein_AAA_lid"/>
    <property type="match status" value="1"/>
</dbReference>
<dbReference type="Pfam" id="PF12774">
    <property type="entry name" value="AAA_6"/>
    <property type="match status" value="1"/>
</dbReference>
<dbReference type="GO" id="GO:0008569">
    <property type="term" value="F:minus-end-directed microtubule motor activity"/>
    <property type="evidence" value="ECO:0007669"/>
    <property type="project" value="InterPro"/>
</dbReference>
<dbReference type="InterPro" id="IPR013602">
    <property type="entry name" value="Dynein_heavy_linker"/>
</dbReference>
<dbReference type="SUPFAM" id="SSF52540">
    <property type="entry name" value="P-loop containing nucleoside triphosphate hydrolases"/>
    <property type="match status" value="4"/>
</dbReference>
<dbReference type="Gene3D" id="1.20.1270.280">
    <property type="match status" value="1"/>
</dbReference>
<dbReference type="InterPro" id="IPR042222">
    <property type="entry name" value="Dynein_2_N"/>
</dbReference>
<evidence type="ECO:0000256" key="2">
    <source>
        <dbReference type="ARBA" id="ARBA00008887"/>
    </source>
</evidence>
<comment type="subcellular location">
    <subcellularLocation>
        <location evidence="1">Cytoplasm</location>
        <location evidence="1">Cytoskeleton</location>
        <location evidence="1">Cilium axoneme</location>
    </subcellularLocation>
</comment>
<dbReference type="Pfam" id="PF12777">
    <property type="entry name" value="MT"/>
    <property type="match status" value="1"/>
</dbReference>
<feature type="region of interest" description="Disordered" evidence="14">
    <location>
        <begin position="195"/>
        <end position="246"/>
    </location>
</feature>
<evidence type="ECO:0000256" key="6">
    <source>
        <dbReference type="ARBA" id="ARBA00022741"/>
    </source>
</evidence>
<evidence type="ECO:0000256" key="5">
    <source>
        <dbReference type="ARBA" id="ARBA00022737"/>
    </source>
</evidence>
<dbReference type="Pfam" id="PF08393">
    <property type="entry name" value="DHC_N2"/>
    <property type="match status" value="1"/>
</dbReference>
<evidence type="ECO:0000256" key="10">
    <source>
        <dbReference type="ARBA" id="ARBA00023069"/>
    </source>
</evidence>
<evidence type="ECO:0000259" key="15">
    <source>
        <dbReference type="SMART" id="SM00382"/>
    </source>
</evidence>
<dbReference type="GO" id="GO:0005524">
    <property type="term" value="F:ATP binding"/>
    <property type="evidence" value="ECO:0007669"/>
    <property type="project" value="UniProtKB-KW"/>
</dbReference>
<evidence type="ECO:0000256" key="11">
    <source>
        <dbReference type="ARBA" id="ARBA00023175"/>
    </source>
</evidence>
<keyword evidence="3" id="KW-0963">Cytoplasm</keyword>
<keyword evidence="10" id="KW-0969">Cilium</keyword>
<keyword evidence="5" id="KW-0677">Repeat</keyword>
<dbReference type="Gene3D" id="1.10.287.2620">
    <property type="match status" value="1"/>
</dbReference>
<dbReference type="Gene3D" id="1.10.8.1220">
    <property type="match status" value="1"/>
</dbReference>
<dbReference type="FunFam" id="1.20.58.1120:FF:000007">
    <property type="entry name" value="Dynein heavy chain 4"/>
    <property type="match status" value="1"/>
</dbReference>
<proteinExistence type="inferred from homology"/>
<keyword evidence="6" id="KW-0547">Nucleotide-binding</keyword>
<evidence type="ECO:0000256" key="1">
    <source>
        <dbReference type="ARBA" id="ARBA00004430"/>
    </source>
</evidence>
<dbReference type="Proteomes" id="UP001178461">
    <property type="component" value="Chromosome 3"/>
</dbReference>
<name>A0AA35K519_9SAUR</name>
<reference evidence="16" key="1">
    <citation type="submission" date="2022-12" db="EMBL/GenBank/DDBJ databases">
        <authorList>
            <person name="Alioto T."/>
            <person name="Alioto T."/>
            <person name="Gomez Garrido J."/>
        </authorList>
    </citation>
    <scope>NUCLEOTIDE SEQUENCE</scope>
</reference>
<dbReference type="GO" id="GO:0005874">
    <property type="term" value="C:microtubule"/>
    <property type="evidence" value="ECO:0007669"/>
    <property type="project" value="UniProtKB-KW"/>
</dbReference>
<keyword evidence="4" id="KW-0493">Microtubule</keyword>
<dbReference type="SMART" id="SM00382">
    <property type="entry name" value="AAA"/>
    <property type="match status" value="2"/>
</dbReference>
<dbReference type="InterPro" id="IPR041466">
    <property type="entry name" value="Dynein_AAA5_ext"/>
</dbReference>
<feature type="domain" description="AAA+ ATPase" evidence="15">
    <location>
        <begin position="1209"/>
        <end position="1348"/>
    </location>
</feature>
<dbReference type="PANTHER" id="PTHR22878">
    <property type="entry name" value="DYNEIN HEAVY CHAIN 6, AXONEMAL-LIKE-RELATED"/>
    <property type="match status" value="1"/>
</dbReference>
<feature type="compositionally biased region" description="Polar residues" evidence="14">
    <location>
        <begin position="217"/>
        <end position="227"/>
    </location>
</feature>
<dbReference type="Pfam" id="PF03028">
    <property type="entry name" value="Dynein_heavy"/>
    <property type="match status" value="1"/>
</dbReference>
<dbReference type="InterPro" id="IPR041658">
    <property type="entry name" value="AAA_lid_11"/>
</dbReference>
<dbReference type="EMBL" id="OX395128">
    <property type="protein sequence ID" value="CAI5770894.1"/>
    <property type="molecule type" value="Genomic_DNA"/>
</dbReference>
<keyword evidence="8" id="KW-0243">Dynein</keyword>
<dbReference type="InterPro" id="IPR027417">
    <property type="entry name" value="P-loop_NTPase"/>
</dbReference>
<dbReference type="InterPro" id="IPR041589">
    <property type="entry name" value="DNAH3_AAA_lid_1"/>
</dbReference>
<dbReference type="Gene3D" id="3.20.180.20">
    <property type="entry name" value="Dynein heavy chain, N-terminal domain 2"/>
    <property type="match status" value="1"/>
</dbReference>
<dbReference type="InterPro" id="IPR004273">
    <property type="entry name" value="Dynein_heavy_D6_P-loop"/>
</dbReference>
<organism evidence="16 17">
    <name type="scientific">Podarcis lilfordi</name>
    <name type="common">Lilford's wall lizard</name>
    <dbReference type="NCBI Taxonomy" id="74358"/>
    <lineage>
        <taxon>Eukaryota</taxon>
        <taxon>Metazoa</taxon>
        <taxon>Chordata</taxon>
        <taxon>Craniata</taxon>
        <taxon>Vertebrata</taxon>
        <taxon>Euteleostomi</taxon>
        <taxon>Lepidosauria</taxon>
        <taxon>Squamata</taxon>
        <taxon>Bifurcata</taxon>
        <taxon>Unidentata</taxon>
        <taxon>Episquamata</taxon>
        <taxon>Laterata</taxon>
        <taxon>Lacertibaenia</taxon>
        <taxon>Lacertidae</taxon>
        <taxon>Podarcis</taxon>
    </lineage>
</organism>
<keyword evidence="9" id="KW-0175">Coiled coil</keyword>
<dbReference type="InterPro" id="IPR026983">
    <property type="entry name" value="DHC"/>
</dbReference>
<dbReference type="GO" id="GO:0007018">
    <property type="term" value="P:microtubule-based movement"/>
    <property type="evidence" value="ECO:0007669"/>
    <property type="project" value="InterPro"/>
</dbReference>
<dbReference type="PANTHER" id="PTHR22878:SF64">
    <property type="entry name" value="DYNEIN AXONEMAL HEAVY CHAIN 14"/>
    <property type="match status" value="1"/>
</dbReference>
<dbReference type="Gene3D" id="1.10.8.720">
    <property type="entry name" value="Region D6 of dynein motor"/>
    <property type="match status" value="1"/>
</dbReference>
<protein>
    <submittedName>
        <fullName evidence="16">Dynein heavy chain 14, axonemal</fullName>
    </submittedName>
</protein>
<dbReference type="InterPro" id="IPR035699">
    <property type="entry name" value="AAA_6"/>
</dbReference>
<dbReference type="FunFam" id="1.20.920.20:FF:000006">
    <property type="entry name" value="Dynein, axonemal, heavy chain 6"/>
    <property type="match status" value="1"/>
</dbReference>
<evidence type="ECO:0000313" key="17">
    <source>
        <dbReference type="Proteomes" id="UP001178461"/>
    </source>
</evidence>
<dbReference type="GO" id="GO:0051959">
    <property type="term" value="F:dynein light intermediate chain binding"/>
    <property type="evidence" value="ECO:0007669"/>
    <property type="project" value="InterPro"/>
</dbReference>
<feature type="domain" description="AAA+ ATPase" evidence="15">
    <location>
        <begin position="1990"/>
        <end position="2204"/>
    </location>
</feature>
<evidence type="ECO:0000256" key="13">
    <source>
        <dbReference type="ARBA" id="ARBA00023273"/>
    </source>
</evidence>
<dbReference type="GO" id="GO:0030286">
    <property type="term" value="C:dynein complex"/>
    <property type="evidence" value="ECO:0007669"/>
    <property type="project" value="UniProtKB-KW"/>
</dbReference>
<dbReference type="FunFam" id="1.10.8.710:FF:000001">
    <property type="entry name" value="Dynein axonemal heavy chain 2"/>
    <property type="match status" value="1"/>
</dbReference>
<evidence type="ECO:0000256" key="4">
    <source>
        <dbReference type="ARBA" id="ARBA00022701"/>
    </source>
</evidence>
<evidence type="ECO:0000256" key="3">
    <source>
        <dbReference type="ARBA" id="ARBA00022490"/>
    </source>
</evidence>
<dbReference type="Gene3D" id="1.20.58.1120">
    <property type="match status" value="1"/>
</dbReference>
<dbReference type="Gene3D" id="3.40.50.300">
    <property type="entry name" value="P-loop containing nucleotide triphosphate hydrolases"/>
    <property type="match status" value="6"/>
</dbReference>
<dbReference type="FunFam" id="3.40.50.300:FF:000320">
    <property type="entry name" value="Dynein, axonemal, heavy chain 5"/>
    <property type="match status" value="1"/>
</dbReference>
<dbReference type="FunFam" id="3.40.50.300:FF:001810">
    <property type="entry name" value="Cytoplasmic dynein 2 heavy chain 1"/>
    <property type="match status" value="1"/>
</dbReference>
<dbReference type="Gene3D" id="1.20.920.30">
    <property type="match status" value="1"/>
</dbReference>
<dbReference type="Gene3D" id="1.10.8.710">
    <property type="match status" value="1"/>
</dbReference>
<evidence type="ECO:0000256" key="9">
    <source>
        <dbReference type="ARBA" id="ARBA00023054"/>
    </source>
</evidence>
<dbReference type="InterPro" id="IPR024743">
    <property type="entry name" value="Dynein_HC_stalk"/>
</dbReference>
<evidence type="ECO:0000256" key="12">
    <source>
        <dbReference type="ARBA" id="ARBA00023212"/>
    </source>
</evidence>
<dbReference type="FunFam" id="3.40.50.300:FF:000049">
    <property type="entry name" value="Dynein, axonemal, heavy chain 5"/>
    <property type="match status" value="1"/>
</dbReference>
<accession>A0AA35K519</accession>
<dbReference type="InterPro" id="IPR042228">
    <property type="entry name" value="Dynein_linker_3"/>
</dbReference>
<comment type="similarity">
    <text evidence="2">Belongs to the dynein heavy chain family.</text>
</comment>
<keyword evidence="11" id="KW-0505">Motor protein</keyword>
<gene>
    <name evidence="16" type="ORF">PODLI_1B026947</name>
</gene>
<dbReference type="InterPro" id="IPR042219">
    <property type="entry name" value="AAA_lid_11_sf"/>
</dbReference>
<evidence type="ECO:0000256" key="7">
    <source>
        <dbReference type="ARBA" id="ARBA00022840"/>
    </source>
</evidence>
<dbReference type="FunFam" id="3.40.50.300:FF:000063">
    <property type="entry name" value="dynein heavy chain 6, axonemal"/>
    <property type="match status" value="1"/>
</dbReference>
<dbReference type="FunFam" id="1.20.140.100:FF:000004">
    <property type="entry name" value="Dynein axonemal heavy chain 6"/>
    <property type="match status" value="1"/>
</dbReference>
<dbReference type="InterPro" id="IPR041228">
    <property type="entry name" value="Dynein_C"/>
</dbReference>
<evidence type="ECO:0000256" key="8">
    <source>
        <dbReference type="ARBA" id="ARBA00023017"/>
    </source>
</evidence>
<dbReference type="InterPro" id="IPR003593">
    <property type="entry name" value="AAA+_ATPase"/>
</dbReference>
<dbReference type="InterPro" id="IPR043157">
    <property type="entry name" value="Dynein_AAA1S"/>
</dbReference>
<keyword evidence="17" id="KW-1185">Reference proteome</keyword>
<dbReference type="Gene3D" id="6.10.140.1060">
    <property type="match status" value="1"/>
</dbReference>
<keyword evidence="7" id="KW-0067">ATP-binding</keyword>
<keyword evidence="13" id="KW-0966">Cell projection</keyword>
<dbReference type="Pfam" id="PF12780">
    <property type="entry name" value="AAA_8"/>
    <property type="match status" value="1"/>
</dbReference>
<evidence type="ECO:0000256" key="14">
    <source>
        <dbReference type="SAM" id="MobiDB-lite"/>
    </source>
</evidence>
<dbReference type="Gene3D" id="1.20.140.100">
    <property type="entry name" value="Dynein heavy chain, N-terminal domain 2"/>
    <property type="match status" value="1"/>
</dbReference>
<feature type="compositionally biased region" description="Polar residues" evidence="14">
    <location>
        <begin position="234"/>
        <end position="243"/>
    </location>
</feature>
<dbReference type="GO" id="GO:0005930">
    <property type="term" value="C:axoneme"/>
    <property type="evidence" value="ECO:0007669"/>
    <property type="project" value="UniProtKB-SubCell"/>
</dbReference>
<dbReference type="Pfam" id="PF18198">
    <property type="entry name" value="AAA_lid_11"/>
    <property type="match status" value="1"/>
</dbReference>
<dbReference type="FunFam" id="1.10.287.2620:FF:000001">
    <property type="entry name" value="Cytoplasmic dynein heavy chain 1"/>
    <property type="match status" value="1"/>
</dbReference>
<dbReference type="Gene3D" id="1.20.920.20">
    <property type="match status" value="1"/>
</dbReference>
<dbReference type="FunFam" id="3.10.490.20:FF:000005">
    <property type="entry name" value="Dynein axonemal heavy chain 6"/>
    <property type="match status" value="1"/>
</dbReference>
<dbReference type="Pfam" id="PF12781">
    <property type="entry name" value="AAA_9"/>
    <property type="match status" value="1"/>
</dbReference>
<dbReference type="InterPro" id="IPR035706">
    <property type="entry name" value="AAA_9"/>
</dbReference>
<dbReference type="InterPro" id="IPR024317">
    <property type="entry name" value="Dynein_heavy_chain_D4_dom"/>
</dbReference>
<dbReference type="FunFam" id="1.10.8.720:FF:000001">
    <property type="entry name" value="dynein heavy chain 7, axonemal"/>
    <property type="match status" value="1"/>
</dbReference>
<dbReference type="FunFam" id="1.20.920.30:FF:000002">
    <property type="entry name" value="Dynein axonemal heavy chain 3"/>
    <property type="match status" value="1"/>
</dbReference>
<dbReference type="Pfam" id="PF12775">
    <property type="entry name" value="AAA_7"/>
    <property type="match status" value="2"/>
</dbReference>
<dbReference type="Pfam" id="PF17857">
    <property type="entry name" value="AAA_lid_1"/>
    <property type="match status" value="1"/>
</dbReference>
<dbReference type="InterPro" id="IPR043160">
    <property type="entry name" value="Dynein_C_barrel"/>
</dbReference>
<sequence length="4270" mass="488699">MKGAEKLFLHLPDDARKKPKHFEIAGWRHIMEDFSRFLQLVDRMFQELLRKLVHNALNLLLEIFEGSNNKTVSKLKTNEDLIWAYKKTIERANSLSNTENRHQQMFQANYFEISQASSRHSEKPEPQVEIITVNDIGKILEDVKRQLRGEEEYVPIFKINIELRIPYEKELCRKYIQEDNDDYLSETSLVPFNETLEDEDLKQLSPSDRQSKHEGSENSVLLQSNASSDEKTILSRTHSSKSNVEPLKYKSSPAFTTDIYLAPNRREFSMQFQGIVDALENIIDQVLPFSQDAQLSIFTTQSLHKIMQPSMDPEPGQHLSTWPNCDLILGTDPDYQSKILNLLSLQSCSLGRVESYSRNFLNYCNMVDKAKNTTDAIFSLNREMSTAEFRNILENYTVDIKEIVCMVTEKNICMFKVQSFNFQKDCLPFFEALISIILSCFYEVMDAKNVHLVEVIRTAVAKLSKELLTVDGFIEHLLYLQQISEELPKIKVQYNSLSELYFIAKDYDIFLPLQQLALYQTVVRTLQNLQSTILICEKMKDDYVIKFNEGLAEYIDNLQAELREYKNKVRNPVLLLSETLPKMANEIIESLIEEAADISEKIMNYANYQTVFDSSVSEMKSTSLEKMSHGAQSGDCQRATVELSEIESDLVLRKLLWDSRQEWARLFFKWKHTIFWNLDVDLIQRDVNRFMQIVQILEKGLPENTILPAMKKSLYEFKEFLPIIIALRNPCLQLRHWETIQNIVKQTINGDKRLTLDKILEFNMFQYRKEINEVSVTASNEATLEAMLKRIMDIWYKTEFHLSQYHTETSTTLIISSAEDIIALLEDSQVTISTIKGSCFIGPIKSLVDAWDRKLNLFSCTLEEWLNCQRNWIYLEPIFCAPEIKRQLPEESNLFSQVDSKWKDLMKRTEDNPNALRATTTAGVFETLQTNNAHLEKIQKALEDYLEVKRMVFPRFYFLSNAELIEILADSKNHDVVQPHLVKCFANIRKLYIRPQEQRPPVVLMIGSAEGEILLVPKNVRIRGPAELWLGNVENTMYDMVRRFIAVGIAEWNQMEFKEWFFTHPGQVILLVSQIMFSRACEMSLSSSHAKMELKEGRDDLISLIEQLAEIASDILPYHKQSTLEALVTLFIHCRDVMTVLIDNDICSAEDFAWTRQLRYEWHDVNPCKVIQGYASFEYGFEYLGCSPRLVITPLTDRCWLTVTGALQLNLGGCLSGPAGTGKTETVKDLSKALGKLCLVFNCSEGLDDKVMGKLLCGLVQSGAWCCFDEFNRIDVEVLSAIASQIQAIKAAKDSCAVRFLLEGKEVRLKPFCAIFITMNPGYKGRVELPDNLKSLFRPVSMMVPDYQLIAEIMLCSEGFRSAKSLSEKIVNLYHLSSNQLSRQDHYDFGMRAIKTVLIRAGQKRQELKTQNSKKKKFSTSEETLIITTVLREVNLPKFLAEDVPLFENILTDLFPGMKVQKVKHRRLQSAISVAIQYLCLQTWENQIQKVIQFYNQIMASVGIMLVGPTGGGKTTIRTILEKALVILPLVDTESNSKLEAVFQNSPKKGKVDTFVINPKCVSLGELFGQTNPNTVEWSDGLLSSAVRAFAKLSTKKPKKKDISTTRSEMQDLYTLNTVNLADASLKNEALQSRENIHCESINDWQWIILDGPVDPVWIENLNSVLDDSRVLCLPNSERIYLSPAIRMIFEVDSLSQASPATVSRCAMVYVDPVDLGWEPYVSTWLEGFSELLAQNDIEYLSSLFHSSVKKGMNFLNERKKMQPFPIHQMGIVMNICRILDSFLQIMIQKDTLQPPKRRIQSSITLPPTMMKASRRISDVGSEIVPSVLKKRPEQIWFWEKQPNNMMIMLGKLYIFAFTWAVGGILKREEEHEGETLIGIYTSHDDLVNVTQDFNYLVREIFERQPPANIQFPSDNKTVFDYFVDLRTGEFEPWANLVPSTQFLIQKETAGRSNPDKAEKDEEKKCELSTFVPNIDTIRHHFLMSLLLLNKHPVLIIGDPGSGKTTMIESMLQKLQRQGGLSIRMGTVLGDVFYYRETTRTSLMRSGLRSSGRTPHASPREILSTLSSPREEPDLEETCTSGTIISTLQLSAHTSAAQTKALILQKLILKSKDILGAPQFKQVLLFIDDLNAPIAEEYGSQPPLELIRQFLDLGGFYDTEQLTWKNVQDVAMVATCTPPSEGSNEISARLLSCFCTLVLPVTSLQSLQRIFQVRLGAYLHIKRFMAEVQKCKDNLTCASIAVYYRMLHKVRPTPVKCHYTFNLRDLFKVLEGLLQAHKSVIVSKESIVLLFVHECTRVFHDRLIDSPEREAFFQILSNEVNNYFKVPWTKDQLMEEPPLFVDFLDSNQPVHKRVYRNVTNKTHLLWVLEEQCIKMQGVSPQGISIVFFKEAIQHITRAARIFRQDGSHMTLVGHGGTGKVTCASLACYLSACSLYRLSISRNYTYGNFREDLKEVCKQAGVEGRRTVFLITESDIIQEAFLEDLSCILKSGQVPNLFEKDELDNIMVPLVSVAEKAKYSNTIDDIYSFFLQKVRSNLHIVLTTSYAGLTFRQRCRTYPATINCCTVDWYDTWPEEALCHVAQSYFKQDNTFQNQNLSVLAQICVNIHKNVSIITEKYLKETKRHYYITPNSYLQFINTFSTILKSMKEKIMSDRTCYHSGLTKILEATSQITVMQNELLVLGPQIEKKSKEIEELVEKLHKDALVVEQVRAIVKQDEEIMAAETQTVEEYAQQATDELNAVMPTLEKAVAALDALDKNHIAEVRVYARPPPLVLTVMNAVCVLLQKKPNWTTAKLLLADPGFLKRLVNLDKDNLPEKVLLQLKKYVRMPDFNPLKVGLVSVACCSMCQWVLALDHYHLVKKFVEPKQLKVAEAEELLKLAHEKLTDKQRSLVLIEQHQQNLERRFGESIAEQEMLAARKDQTTRRLHCASVLSTALKDEMARWKESVNNFDQRLQGIVGDAFVSAACVAYSGVLSASYRQQLVNDCLKLCKESNILVSPNYSLVNCMTEKNEVRKWQNAGLPLDQYSTENAIHIMYGQRYPLLIDPERQAYKWISQMSGKLRQIRVTDAHYFRTLENSMRLGESVLLQDFSETLDSNMKPILKKEIYNKSGQDFIRIGDSEIECNQNFRLYLTTQKPNPHFLPAICSIVTMINFTVTFEGLQDQLLSAVLIKEKPEVEHRRCELLESISADLITLRELEQKSLRLLQKTDGHILDDGDLIDNLQRSKITSTEIFERVEASAATEVKIEALRESYLPIATHGAILYFVVSDLSHINYMYQFPLEWFHEIFEDSVEYILKVKIGVSLSAPGIFKPRSVFRTQSEKLPTREDENEIESIAVNFQGHINAIIEKLTKNVYKRVSSALFSENQLCFAFLMCTAIMKNKYDGNLFTNKLGFIPENQWNFFLQSSIMANIMDTQDSETTGSRAFKKTPPLHWITDMMWKECRYMSTHMPAFSLLCDSLSTNSQQWRAFLNSHNVYYLISTSYRPVSPRQDPKLEVLRESDEQESGPLIFPWDKLSAFERLILIKVLRLESLTSAVHTFVAEKLGNYYLQIGGINLKAVYEEESNAITPIILIHTQGVDIAALFLRLAQEIKGSTQHVKMISLGRGQGSKAEDLIYKSSILQGQWVFLQNCHLAASFMPRLCKIVESFTRSQTNIDPQFRLWLSSTPDPSFPIPILRKGLKIVIEPPHGLKGTLLQTFGVSGTEIVTEAVFNTTTCGPSWKRLLFSLCFFSAVVHERKKYGALGWNIPYEFNSSDLEISIQVLEILLGNQNKIPWEALRYMTGEVTYGGRVTDNWDRRCILNILDNFYNPSVLQEDFAYTTDWVYQPISEKDTLKDCRAYLRSLPESDSPELFGMHHCAERAYLKSQAQLFIESVARTQPAMTTDTLIISGRKTPDEIVLEIAADIQIRLPLTVEVMGQTPETEPKEKVTFESFKSGSVWAALAKVAKGPSSFMSSTLLNVLHQEIKRYNHLLSIIMQSLHGLQQGIKGEIIFTTALEELYNSVLKNKVPELWQQHSYKSLKPLGSWIDDLVLRVTFFSMWAKQVITFMESRHQYLVVLQKLTKTTMQPGEELDPFDGSSQAHPSCFWLPAFFFPQGFLTAVLQNYARHKELPVDSLHFIHKVLPFVQDEDQSLRFFSTKEAIINKAFKESSRCEIGVIVCGLYIDGACWNPTTKTLEEPELHQRFYPLPDIHFLPKKMASHARPHCLEEEEVWLLYECPLYRTPERSGTLSSTGISTNFITVVNLPSLIAPSHWITRGVALLCQLDD</sequence>
<dbReference type="Pfam" id="PF18199">
    <property type="entry name" value="Dynein_C"/>
    <property type="match status" value="1"/>
</dbReference>
<dbReference type="Gene3D" id="3.10.490.20">
    <property type="match status" value="1"/>
</dbReference>
<keyword evidence="12" id="KW-0206">Cytoskeleton</keyword>
<evidence type="ECO:0000313" key="16">
    <source>
        <dbReference type="EMBL" id="CAI5770894.1"/>
    </source>
</evidence>